<dbReference type="AlphaFoldDB" id="A0A3N2PX94"/>
<dbReference type="GeneID" id="39578291"/>
<dbReference type="STRING" id="1314773.A0A3N2PX94"/>
<accession>A0A3N2PX94</accession>
<sequence length="321" mass="34420">MAPATKSNFKSYEAQARLLRAIIAAHPEVKWNYKEICKHYGSDMTEYALQHRFRTLKRHADVVSQAANQNLDCKDIPADLPKDQNEVARIFGSSTPDGIQFQFRSIKKDADAMRTAADNGDDPAKALNIGSAFSTPSRKRSTPGVAGSGASSRASGAGSRKRTKAHAAPPASDGEDDDEDTFVETPTKKRIIKQEPSTAASFDGAADIPDVATSQGHVSLFGSSASSARAAAVHVDLTEESEQESRSGNQSTQETQPAFALNADGGKAAKAQRFTASKQVQKPAAAASNVESEFMQELDHAFSNDFVDDADHFYSGGYDEI</sequence>
<organism evidence="2 3">
    <name type="scientific">Sodiomyces alkalinus (strain CBS 110278 / VKM F-3762 / F11)</name>
    <name type="common">Alkaliphilic filamentous fungus</name>
    <dbReference type="NCBI Taxonomy" id="1314773"/>
    <lineage>
        <taxon>Eukaryota</taxon>
        <taxon>Fungi</taxon>
        <taxon>Dikarya</taxon>
        <taxon>Ascomycota</taxon>
        <taxon>Pezizomycotina</taxon>
        <taxon>Sordariomycetes</taxon>
        <taxon>Hypocreomycetidae</taxon>
        <taxon>Glomerellales</taxon>
        <taxon>Plectosphaerellaceae</taxon>
        <taxon>Sodiomyces</taxon>
    </lineage>
</organism>
<gene>
    <name evidence="2" type="ORF">SODALDRAFT_323578</name>
</gene>
<name>A0A3N2PX94_SODAK</name>
<protein>
    <submittedName>
        <fullName evidence="2">Uncharacterized protein</fullName>
    </submittedName>
</protein>
<keyword evidence="3" id="KW-1185">Reference proteome</keyword>
<feature type="region of interest" description="Disordered" evidence="1">
    <location>
        <begin position="114"/>
        <end position="203"/>
    </location>
</feature>
<proteinExistence type="predicted"/>
<evidence type="ECO:0000256" key="1">
    <source>
        <dbReference type="SAM" id="MobiDB-lite"/>
    </source>
</evidence>
<dbReference type="EMBL" id="ML119054">
    <property type="protein sequence ID" value="ROT39131.1"/>
    <property type="molecule type" value="Genomic_DNA"/>
</dbReference>
<evidence type="ECO:0000313" key="2">
    <source>
        <dbReference type="EMBL" id="ROT39131.1"/>
    </source>
</evidence>
<dbReference type="Proteomes" id="UP000272025">
    <property type="component" value="Unassembled WGS sequence"/>
</dbReference>
<feature type="region of interest" description="Disordered" evidence="1">
    <location>
        <begin position="237"/>
        <end position="286"/>
    </location>
</feature>
<reference evidence="2 3" key="1">
    <citation type="journal article" date="2018" name="Mol. Ecol.">
        <title>The obligate alkalophilic soda-lake fungus Sodiomyces alkalinus has shifted to a protein diet.</title>
        <authorList>
            <person name="Grum-Grzhimaylo A.A."/>
            <person name="Falkoski D.L."/>
            <person name="van den Heuvel J."/>
            <person name="Valero-Jimenez C.A."/>
            <person name="Min B."/>
            <person name="Choi I.G."/>
            <person name="Lipzen A."/>
            <person name="Daum C.G."/>
            <person name="Aanen D.K."/>
            <person name="Tsang A."/>
            <person name="Henrissat B."/>
            <person name="Bilanenko E.N."/>
            <person name="de Vries R.P."/>
            <person name="van Kan J.A.L."/>
            <person name="Grigoriev I.V."/>
            <person name="Debets A.J.M."/>
        </authorList>
    </citation>
    <scope>NUCLEOTIDE SEQUENCE [LARGE SCALE GENOMIC DNA]</scope>
    <source>
        <strain evidence="2 3">F11</strain>
    </source>
</reference>
<evidence type="ECO:0000313" key="3">
    <source>
        <dbReference type="Proteomes" id="UP000272025"/>
    </source>
</evidence>
<feature type="compositionally biased region" description="Acidic residues" evidence="1">
    <location>
        <begin position="173"/>
        <end position="182"/>
    </location>
</feature>
<feature type="compositionally biased region" description="Low complexity" evidence="1">
    <location>
        <begin position="148"/>
        <end position="158"/>
    </location>
</feature>
<dbReference type="OrthoDB" id="4828117at2759"/>
<feature type="compositionally biased region" description="Polar residues" evidence="1">
    <location>
        <begin position="246"/>
        <end position="256"/>
    </location>
</feature>
<dbReference type="RefSeq" id="XP_028466937.1">
    <property type="nucleotide sequence ID" value="XM_028609813.1"/>
</dbReference>